<proteinExistence type="predicted"/>
<name>E4RSU7_LEAB4</name>
<keyword evidence="3" id="KW-1185">Reference proteome</keyword>
<dbReference type="Proteomes" id="UP000007435">
    <property type="component" value="Chromosome"/>
</dbReference>
<evidence type="ECO:0000313" key="3">
    <source>
        <dbReference type="Proteomes" id="UP000007435"/>
    </source>
</evidence>
<reference evidence="2 3" key="2">
    <citation type="journal article" date="2011" name="Stand. Genomic Sci.">
        <title>Complete genome sequence of Leadbetterella byssophila type strain (4M15).</title>
        <authorList>
            <person name="Abt B."/>
            <person name="Teshima H."/>
            <person name="Lucas S."/>
            <person name="Lapidus A."/>
            <person name="Del Rio T.G."/>
            <person name="Nolan M."/>
            <person name="Tice H."/>
            <person name="Cheng J.F."/>
            <person name="Pitluck S."/>
            <person name="Liolios K."/>
            <person name="Pagani I."/>
            <person name="Ivanova N."/>
            <person name="Mavromatis K."/>
            <person name="Pati A."/>
            <person name="Tapia R."/>
            <person name="Han C."/>
            <person name="Goodwin L."/>
            <person name="Chen A."/>
            <person name="Palaniappan K."/>
            <person name="Land M."/>
            <person name="Hauser L."/>
            <person name="Chang Y.J."/>
            <person name="Jeffries C.D."/>
            <person name="Rohde M."/>
            <person name="Goker M."/>
            <person name="Tindall B.J."/>
            <person name="Detter J.C."/>
            <person name="Woyke T."/>
            <person name="Bristow J."/>
            <person name="Eisen J.A."/>
            <person name="Markowitz V."/>
            <person name="Hugenholtz P."/>
            <person name="Klenk H.P."/>
            <person name="Kyrpides N.C."/>
        </authorList>
    </citation>
    <scope>NUCLEOTIDE SEQUENCE [LARGE SCALE GENOMIC DNA]</scope>
    <source>
        <strain evidence="3">DSM 17132 / JCM 16389 / KACC 11308 / NBRC 106382 / 4M15</strain>
    </source>
</reference>
<gene>
    <name evidence="2" type="ordered locus">Lbys_1061</name>
</gene>
<reference key="1">
    <citation type="submission" date="2010-11" db="EMBL/GenBank/DDBJ databases">
        <title>The complete genome of Leadbetterella byssophila DSM 17132.</title>
        <authorList>
            <consortium name="US DOE Joint Genome Institute (JGI-PGF)"/>
            <person name="Lucas S."/>
            <person name="Copeland A."/>
            <person name="Lapidus A."/>
            <person name="Glavina del Rio T."/>
            <person name="Dalin E."/>
            <person name="Tice H."/>
            <person name="Bruce D."/>
            <person name="Goodwin L."/>
            <person name="Pitluck S."/>
            <person name="Kyrpides N."/>
            <person name="Mavromatis K."/>
            <person name="Ivanova N."/>
            <person name="Teshima H."/>
            <person name="Brettin T."/>
            <person name="Detter J.C."/>
            <person name="Han C."/>
            <person name="Tapia R."/>
            <person name="Land M."/>
            <person name="Hauser L."/>
            <person name="Markowitz V."/>
            <person name="Cheng J.-F."/>
            <person name="Hugenholtz P."/>
            <person name="Woyke T."/>
            <person name="Wu D."/>
            <person name="Tindall B."/>
            <person name="Pomrenke H.G."/>
            <person name="Brambilla E."/>
            <person name="Klenk H.-P."/>
            <person name="Eisen J.A."/>
        </authorList>
    </citation>
    <scope>NUCLEOTIDE SEQUENCE [LARGE SCALE GENOMIC DNA]</scope>
    <source>
        <strain>DSM 17132</strain>
    </source>
</reference>
<protein>
    <recommendedName>
        <fullName evidence="1">GmrSD restriction endonucleases N-terminal domain-containing protein</fullName>
    </recommendedName>
</protein>
<organism evidence="2 3">
    <name type="scientific">Leadbetterella byssophila (strain DSM 17132 / JCM 16389 / KACC 11308 / NBRC 106382 / 4M15)</name>
    <dbReference type="NCBI Taxonomy" id="649349"/>
    <lineage>
        <taxon>Bacteria</taxon>
        <taxon>Pseudomonadati</taxon>
        <taxon>Bacteroidota</taxon>
        <taxon>Cytophagia</taxon>
        <taxon>Cytophagales</taxon>
        <taxon>Leadbetterellaceae</taxon>
        <taxon>Leadbetterella</taxon>
    </lineage>
</organism>
<dbReference type="KEGG" id="lby:Lbys_1061"/>
<dbReference type="InterPro" id="IPR004919">
    <property type="entry name" value="GmrSD_N"/>
</dbReference>
<dbReference type="PANTHER" id="PTHR39639:SF1">
    <property type="entry name" value="DUF262 DOMAIN-CONTAINING PROTEIN"/>
    <property type="match status" value="1"/>
</dbReference>
<evidence type="ECO:0000259" key="1">
    <source>
        <dbReference type="Pfam" id="PF03235"/>
    </source>
</evidence>
<dbReference type="PANTHER" id="PTHR39639">
    <property type="entry name" value="CHROMOSOME 16, WHOLE GENOME SHOTGUN SEQUENCE"/>
    <property type="match status" value="1"/>
</dbReference>
<dbReference type="Pfam" id="PF03235">
    <property type="entry name" value="GmrSD_N"/>
    <property type="match status" value="1"/>
</dbReference>
<dbReference type="HOGENOM" id="CLU_038557_1_0_10"/>
<sequence>MLKGMKSDKNIEEAIVLEDSFNEEVEQEQVDADEALMEKPFDPTKINIETKTPSLDTLIKRIERNEIQMDTTTYFQRQDDLWDKTKQSRLIESILIRFPLPAFFFDASDDNNWLVVDGLQRLSSIRNFCVTKDLKLTNLEFLTQLNGKGWKDLSGDLKRIIEEAQVVIYKIMPGTPTDVKFNIFKRINTGGLVLEPQEIRHALFQGKPAQFIADLGKNEAFLKATEGRIKTHRMLDRDFANRFLAFYLFGYENYSPDLDTFMSKAMANIYNMSQSELDKIIHNYSEAMIVAKKIFKEEAFRKIHNESKRLPPINKALFDALATQLAVLSQSERDALVSKGKVFKKGLYDLLNNDAYFFTSVTSSTGDKNRVYHRHNEIKKLIHQTIES</sequence>
<dbReference type="EMBL" id="CP002305">
    <property type="protein sequence ID" value="ADQ16786.1"/>
    <property type="molecule type" value="Genomic_DNA"/>
</dbReference>
<evidence type="ECO:0000313" key="2">
    <source>
        <dbReference type="EMBL" id="ADQ16786.1"/>
    </source>
</evidence>
<dbReference type="AlphaFoldDB" id="E4RSU7"/>
<feature type="domain" description="GmrSD restriction endonucleases N-terminal" evidence="1">
    <location>
        <begin position="71"/>
        <end position="204"/>
    </location>
</feature>
<dbReference type="eggNOG" id="COG1479">
    <property type="taxonomic scope" value="Bacteria"/>
</dbReference>
<dbReference type="STRING" id="649349.Lbys_1061"/>
<accession>E4RSU7</accession>